<keyword evidence="1" id="KW-0732">Signal</keyword>
<evidence type="ECO:0000313" key="2">
    <source>
        <dbReference type="EMBL" id="CAH7671497.1"/>
    </source>
</evidence>
<organism evidence="2 3">
    <name type="scientific">Phakopsora pachyrhizi</name>
    <name type="common">Asian soybean rust disease fungus</name>
    <dbReference type="NCBI Taxonomy" id="170000"/>
    <lineage>
        <taxon>Eukaryota</taxon>
        <taxon>Fungi</taxon>
        <taxon>Dikarya</taxon>
        <taxon>Basidiomycota</taxon>
        <taxon>Pucciniomycotina</taxon>
        <taxon>Pucciniomycetes</taxon>
        <taxon>Pucciniales</taxon>
        <taxon>Phakopsoraceae</taxon>
        <taxon>Phakopsora</taxon>
    </lineage>
</organism>
<accession>A0AAV0AQL1</accession>
<evidence type="ECO:0000313" key="3">
    <source>
        <dbReference type="Proteomes" id="UP001153365"/>
    </source>
</evidence>
<gene>
    <name evidence="2" type="ORF">PPACK8108_LOCUS6276</name>
</gene>
<dbReference type="EMBL" id="CALTRL010001201">
    <property type="protein sequence ID" value="CAH7671497.1"/>
    <property type="molecule type" value="Genomic_DNA"/>
</dbReference>
<sequence>MNLFKNSLWVCLSTIYILKCTIGMVPKRGLVEILNSDALSLHPVVEGDGFEKPENVLQLTSSPLKTKKNILLGENCLLTEAAFPHATGDTKKRSYREAFGMGGSQALSGEKSLNKNNHELQLNGLHSYFIHPDSSTLWRLGSNYDRGLEESPPQLGTHDFSDQTMLKNNEESRFLGPEIAGPSNSLTLGNNKSNFMTAHVHVPYLNFDGLNEEFSRLSTIWTQENEKQKLDNNHHSSLKFKSLYPIPSTLITLGMDKLSLNPTQRKPASFNFIELNSSERFPLERSSESQQSTSVRKETNSVSYPEIYKKKKAADIAALSKSKKNNYEEILLCEKRKNENENLNVLKGYKETNHSGVHHANAEKKLSKNVKGEKLLLSSMPEYEQDEGTVNKDRAVVQFRANGKSALEENNQNNQIVENQWEAKLQNVFWVQISNIMKIVKSEETSTFSTFENNEFIKAFEVTLEKMENNLVLLMPRSGLPVTSEPFAEANSKYKLYKLFKELLNQGNNLIKQSLFDDMTILAQEGPTKNFKYSAENFFKIVKSQIEKNGGETFYITNKQAANFLLPESRDNDPRIYFTQSDISDRSYYLSLDIVTPIKNAFKFIPCEELFKADEKISKYTKMRLFLGYHQFSKFCDPYTSILRNKIYIRNIFLMYSTIINKIFRESTNDESQMIFERQKVAIEFFDSIWSSQHLKFDAEGSILFLDSKHLPLPKEAKRVFLKTYQIRRSQKYIYERFPVAGIDRYIQTKFVACWRLIALWLAKCRYDLYKILFTENKFLTRNFKNLITSIVYFLANLSMKHHERS</sequence>
<keyword evidence="3" id="KW-1185">Reference proteome</keyword>
<comment type="caution">
    <text evidence="2">The sequence shown here is derived from an EMBL/GenBank/DDBJ whole genome shotgun (WGS) entry which is preliminary data.</text>
</comment>
<dbReference type="Proteomes" id="UP001153365">
    <property type="component" value="Unassembled WGS sequence"/>
</dbReference>
<proteinExistence type="predicted"/>
<reference evidence="2" key="1">
    <citation type="submission" date="2022-06" db="EMBL/GenBank/DDBJ databases">
        <authorList>
            <consortium name="SYNGENTA / RWTH Aachen University"/>
        </authorList>
    </citation>
    <scope>NUCLEOTIDE SEQUENCE</scope>
</reference>
<evidence type="ECO:0000256" key="1">
    <source>
        <dbReference type="SAM" id="SignalP"/>
    </source>
</evidence>
<feature type="chain" id="PRO_5044021189" evidence="1">
    <location>
        <begin position="24"/>
        <end position="806"/>
    </location>
</feature>
<protein>
    <submittedName>
        <fullName evidence="2">Expressed protein</fullName>
    </submittedName>
</protein>
<dbReference type="AlphaFoldDB" id="A0AAV0AQL1"/>
<name>A0AAV0AQL1_PHAPC</name>
<feature type="signal peptide" evidence="1">
    <location>
        <begin position="1"/>
        <end position="23"/>
    </location>
</feature>